<feature type="domain" description="AB hydrolase-1" evidence="4">
    <location>
        <begin position="126"/>
        <end position="383"/>
    </location>
</feature>
<proteinExistence type="inferred from homology"/>
<dbReference type="InterPro" id="IPR000073">
    <property type="entry name" value="AB_hydrolase_1"/>
</dbReference>
<feature type="transmembrane region" description="Helical" evidence="3">
    <location>
        <begin position="67"/>
        <end position="87"/>
    </location>
</feature>
<dbReference type="Gene3D" id="3.40.50.1820">
    <property type="entry name" value="alpha/beta hydrolase"/>
    <property type="match status" value="1"/>
</dbReference>
<gene>
    <name evidence="5" type="ORF">GCM10011374_32780</name>
</gene>
<dbReference type="GO" id="GO:0004177">
    <property type="term" value="F:aminopeptidase activity"/>
    <property type="evidence" value="ECO:0007669"/>
    <property type="project" value="UniProtKB-EC"/>
</dbReference>
<evidence type="ECO:0000256" key="3">
    <source>
        <dbReference type="SAM" id="Phobius"/>
    </source>
</evidence>
<dbReference type="InterPro" id="IPR050266">
    <property type="entry name" value="AB_hydrolase_sf"/>
</dbReference>
<evidence type="ECO:0000256" key="2">
    <source>
        <dbReference type="ARBA" id="ARBA00022801"/>
    </source>
</evidence>
<dbReference type="PRINTS" id="PR00793">
    <property type="entry name" value="PROAMNOPTASE"/>
</dbReference>
<dbReference type="Proteomes" id="UP000638848">
    <property type="component" value="Unassembled WGS sequence"/>
</dbReference>
<dbReference type="GO" id="GO:0006508">
    <property type="term" value="P:proteolysis"/>
    <property type="evidence" value="ECO:0007669"/>
    <property type="project" value="InterPro"/>
</dbReference>
<reference evidence="5" key="1">
    <citation type="journal article" date="2014" name="Int. J. Syst. Evol. Microbiol.">
        <title>Complete genome sequence of Corynebacterium casei LMG S-19264T (=DSM 44701T), isolated from a smear-ripened cheese.</title>
        <authorList>
            <consortium name="US DOE Joint Genome Institute (JGI-PGF)"/>
            <person name="Walter F."/>
            <person name="Albersmeier A."/>
            <person name="Kalinowski J."/>
            <person name="Ruckert C."/>
        </authorList>
    </citation>
    <scope>NUCLEOTIDE SEQUENCE</scope>
    <source>
        <strain evidence="5">CGMCC 1.12187</strain>
    </source>
</reference>
<dbReference type="RefSeq" id="WP_188539177.1">
    <property type="nucleotide sequence ID" value="NZ_BMEQ01000023.1"/>
</dbReference>
<organism evidence="5 6">
    <name type="scientific">Kocuria dechangensis</name>
    <dbReference type="NCBI Taxonomy" id="1176249"/>
    <lineage>
        <taxon>Bacteria</taxon>
        <taxon>Bacillati</taxon>
        <taxon>Actinomycetota</taxon>
        <taxon>Actinomycetes</taxon>
        <taxon>Micrococcales</taxon>
        <taxon>Micrococcaceae</taxon>
        <taxon>Kocuria</taxon>
    </lineage>
</organism>
<name>A0A917LXY0_9MICC</name>
<dbReference type="SUPFAM" id="SSF53474">
    <property type="entry name" value="alpha/beta-Hydrolases"/>
    <property type="match status" value="1"/>
</dbReference>
<dbReference type="EMBL" id="BMEQ01000023">
    <property type="protein sequence ID" value="GGG66181.1"/>
    <property type="molecule type" value="Genomic_DNA"/>
</dbReference>
<keyword evidence="3" id="KW-1133">Transmembrane helix</keyword>
<feature type="transmembrane region" description="Helical" evidence="3">
    <location>
        <begin position="35"/>
        <end position="55"/>
    </location>
</feature>
<reference evidence="5" key="2">
    <citation type="submission" date="2020-09" db="EMBL/GenBank/DDBJ databases">
        <authorList>
            <person name="Sun Q."/>
            <person name="Zhou Y."/>
        </authorList>
    </citation>
    <scope>NUCLEOTIDE SEQUENCE</scope>
    <source>
        <strain evidence="5">CGMCC 1.12187</strain>
    </source>
</reference>
<dbReference type="PANTHER" id="PTHR43798:SF33">
    <property type="entry name" value="HYDROLASE, PUTATIVE (AFU_ORTHOLOGUE AFUA_2G14860)-RELATED"/>
    <property type="match status" value="1"/>
</dbReference>
<dbReference type="GO" id="GO:0016020">
    <property type="term" value="C:membrane"/>
    <property type="evidence" value="ECO:0007669"/>
    <property type="project" value="TreeGrafter"/>
</dbReference>
<comment type="similarity">
    <text evidence="1">Belongs to the peptidase S33 family.</text>
</comment>
<keyword evidence="2" id="KW-0378">Hydrolase</keyword>
<evidence type="ECO:0000259" key="4">
    <source>
        <dbReference type="Pfam" id="PF00561"/>
    </source>
</evidence>
<keyword evidence="3" id="KW-0472">Membrane</keyword>
<sequence length="417" mass="42810">MAARILAGAGALLLSVVVGPAAALALAALTTAPVLFLGGGAAAALLVWLSAWRLLTRGLAPRRRRAGGVLSVLVVSAVFATLLVPLGDPARLPPLPPGAGALATGDGGSIAYGVLPAGSGAPRAAPVVALHGGPGVPDTAGLLAALAPLTADGHDVWSYDQRGTGRSSRLDDPGGYTTELAVADLEALRRRTGAPRMILVGHSYGAYLAAAYHDAHPDRVERLVLSSPGALSTGGTGGDPLARLDPAARQEVQRLLVSPRALLVYGLVQVDPASAHALTGDAEVDARQDRVHAATAPALHCPGHAPQGLHGNGFFANQVPQSLRRPALPPLERSADDARVPALVLKGRCDYLDWASAVEHLDAFPDSRLVYLPDAGHDSYRERPEAVVGAVRAFLGGGDMPGVLADPRTAPADYQRR</sequence>
<dbReference type="InterPro" id="IPR029058">
    <property type="entry name" value="AB_hydrolase_fold"/>
</dbReference>
<dbReference type="Pfam" id="PF00561">
    <property type="entry name" value="Abhydrolase_1"/>
    <property type="match status" value="1"/>
</dbReference>
<keyword evidence="3" id="KW-0812">Transmembrane</keyword>
<dbReference type="InterPro" id="IPR002410">
    <property type="entry name" value="Peptidase_S33"/>
</dbReference>
<dbReference type="PANTHER" id="PTHR43798">
    <property type="entry name" value="MONOACYLGLYCEROL LIPASE"/>
    <property type="match status" value="1"/>
</dbReference>
<evidence type="ECO:0000256" key="1">
    <source>
        <dbReference type="ARBA" id="ARBA00010088"/>
    </source>
</evidence>
<accession>A0A917LXY0</accession>
<dbReference type="AlphaFoldDB" id="A0A917LXY0"/>
<keyword evidence="6" id="KW-1185">Reference proteome</keyword>
<evidence type="ECO:0000313" key="5">
    <source>
        <dbReference type="EMBL" id="GGG66181.1"/>
    </source>
</evidence>
<protein>
    <recommendedName>
        <fullName evidence="4">AB hydrolase-1 domain-containing protein</fullName>
    </recommendedName>
</protein>
<comment type="caution">
    <text evidence="5">The sequence shown here is derived from an EMBL/GenBank/DDBJ whole genome shotgun (WGS) entry which is preliminary data.</text>
</comment>
<evidence type="ECO:0000313" key="6">
    <source>
        <dbReference type="Proteomes" id="UP000638848"/>
    </source>
</evidence>